<dbReference type="EC" id="2.7.13.3" evidence="3"/>
<comment type="function">
    <text evidence="13">Involved in the transmission of sensory signals from the chemoreceptors to the flagellar motors. CheA is autophosphorylated; it can transfer its phosphate group to either CheB or CheY.</text>
</comment>
<dbReference type="InterPro" id="IPR036641">
    <property type="entry name" value="HPT_dom_sf"/>
</dbReference>
<evidence type="ECO:0000256" key="9">
    <source>
        <dbReference type="ARBA" id="ARBA00022741"/>
    </source>
</evidence>
<evidence type="ECO:0000259" key="17">
    <source>
        <dbReference type="PROSITE" id="PS50851"/>
    </source>
</evidence>
<evidence type="ECO:0000256" key="8">
    <source>
        <dbReference type="ARBA" id="ARBA00022679"/>
    </source>
</evidence>
<dbReference type="SUPFAM" id="SSF55874">
    <property type="entry name" value="ATPase domain of HSP90 chaperone/DNA topoisomerase II/histidine kinase"/>
    <property type="match status" value="1"/>
</dbReference>
<dbReference type="OrthoDB" id="9803176at2"/>
<dbReference type="InterPro" id="IPR051315">
    <property type="entry name" value="Bact_Chemotaxis_CheA"/>
</dbReference>
<protein>
    <recommendedName>
        <fullName evidence="4">Chemotaxis protein CheA</fullName>
        <ecNumber evidence="3">2.7.13.3</ecNumber>
    </recommendedName>
</protein>
<keyword evidence="12" id="KW-0902">Two-component regulatory system</keyword>
<evidence type="ECO:0000259" key="18">
    <source>
        <dbReference type="PROSITE" id="PS50894"/>
    </source>
</evidence>
<evidence type="ECO:0000256" key="13">
    <source>
        <dbReference type="ARBA" id="ARBA00035100"/>
    </source>
</evidence>
<dbReference type="PROSITE" id="PS50109">
    <property type="entry name" value="HIS_KIN"/>
    <property type="match status" value="1"/>
</dbReference>
<accession>A0A4Q0I725</accession>
<dbReference type="Gene3D" id="3.30.565.10">
    <property type="entry name" value="Histidine kinase-like ATPase, C-terminal domain"/>
    <property type="match status" value="1"/>
</dbReference>
<dbReference type="InterPro" id="IPR003594">
    <property type="entry name" value="HATPase_dom"/>
</dbReference>
<dbReference type="InterPro" id="IPR037052">
    <property type="entry name" value="CheA-like_P2_sf"/>
</dbReference>
<feature type="domain" description="HPt" evidence="18">
    <location>
        <begin position="3"/>
        <end position="109"/>
    </location>
</feature>
<dbReference type="CDD" id="cd00088">
    <property type="entry name" value="HPT"/>
    <property type="match status" value="1"/>
</dbReference>
<dbReference type="SMART" id="SM00073">
    <property type="entry name" value="HPT"/>
    <property type="match status" value="1"/>
</dbReference>
<dbReference type="InterPro" id="IPR004105">
    <property type="entry name" value="CheA-like_dim"/>
</dbReference>
<evidence type="ECO:0000256" key="6">
    <source>
        <dbReference type="ARBA" id="ARBA00022500"/>
    </source>
</evidence>
<dbReference type="InterPro" id="IPR036890">
    <property type="entry name" value="HATPase_C_sf"/>
</dbReference>
<dbReference type="Gene3D" id="2.30.30.40">
    <property type="entry name" value="SH3 Domains"/>
    <property type="match status" value="1"/>
</dbReference>
<dbReference type="GO" id="GO:0005737">
    <property type="term" value="C:cytoplasm"/>
    <property type="evidence" value="ECO:0007669"/>
    <property type="project" value="UniProtKB-SubCell"/>
</dbReference>
<evidence type="ECO:0000256" key="1">
    <source>
        <dbReference type="ARBA" id="ARBA00000085"/>
    </source>
</evidence>
<evidence type="ECO:0000256" key="15">
    <source>
        <dbReference type="SAM" id="MobiDB-lite"/>
    </source>
</evidence>
<dbReference type="Gene3D" id="1.20.120.160">
    <property type="entry name" value="HPT domain"/>
    <property type="match status" value="1"/>
</dbReference>
<dbReference type="Pfam" id="PF02518">
    <property type="entry name" value="HATPase_c"/>
    <property type="match status" value="1"/>
</dbReference>
<feature type="region of interest" description="Disordered" evidence="15">
    <location>
        <begin position="298"/>
        <end position="324"/>
    </location>
</feature>
<reference evidence="20" key="1">
    <citation type="submission" date="2018-11" db="EMBL/GenBank/DDBJ databases">
        <title>Genome sequencing of a novel mesophilic and cellulolytic organism within the genus Hungateiclostridium.</title>
        <authorList>
            <person name="Rettenmaier R."/>
            <person name="Liebl W."/>
            <person name="Zverlov V."/>
        </authorList>
    </citation>
    <scope>NUCLEOTIDE SEQUENCE [LARGE SCALE GENOMIC DNA]</scope>
    <source>
        <strain evidence="20">N2K1</strain>
    </source>
</reference>
<dbReference type="Gene3D" id="3.30.70.1110">
    <property type="entry name" value="Histidine kinase CheA-like, P2 response regulator-binding domain"/>
    <property type="match status" value="1"/>
</dbReference>
<feature type="domain" description="CheW-like" evidence="17">
    <location>
        <begin position="580"/>
        <end position="711"/>
    </location>
</feature>
<dbReference type="GO" id="GO:0005524">
    <property type="term" value="F:ATP binding"/>
    <property type="evidence" value="ECO:0007669"/>
    <property type="project" value="UniProtKB-KW"/>
</dbReference>
<evidence type="ECO:0000256" key="7">
    <source>
        <dbReference type="ARBA" id="ARBA00022553"/>
    </source>
</evidence>
<keyword evidence="10" id="KW-0418">Kinase</keyword>
<feature type="compositionally biased region" description="Basic and acidic residues" evidence="15">
    <location>
        <begin position="301"/>
        <end position="316"/>
    </location>
</feature>
<gene>
    <name evidence="19" type="ORF">EFD62_04880</name>
</gene>
<comment type="subcellular location">
    <subcellularLocation>
        <location evidence="2">Cytoplasm</location>
    </subcellularLocation>
</comment>
<dbReference type="InterPro" id="IPR005467">
    <property type="entry name" value="His_kinase_dom"/>
</dbReference>
<dbReference type="CDD" id="cd16916">
    <property type="entry name" value="HATPase_CheA-like"/>
    <property type="match status" value="1"/>
</dbReference>
<dbReference type="SMART" id="SM01231">
    <property type="entry name" value="H-kinase_dim"/>
    <property type="match status" value="1"/>
</dbReference>
<evidence type="ECO:0000256" key="11">
    <source>
        <dbReference type="ARBA" id="ARBA00022840"/>
    </source>
</evidence>
<dbReference type="PROSITE" id="PS50851">
    <property type="entry name" value="CHEW"/>
    <property type="match status" value="1"/>
</dbReference>
<dbReference type="InterPro" id="IPR035891">
    <property type="entry name" value="CheY-binding_CheA"/>
</dbReference>
<keyword evidence="8" id="KW-0808">Transferase</keyword>
<keyword evidence="9" id="KW-0547">Nucleotide-binding</keyword>
<dbReference type="SMART" id="SM00260">
    <property type="entry name" value="CheW"/>
    <property type="match status" value="1"/>
</dbReference>
<evidence type="ECO:0000313" key="20">
    <source>
        <dbReference type="Proteomes" id="UP000289166"/>
    </source>
</evidence>
<proteinExistence type="predicted"/>
<keyword evidence="5" id="KW-0963">Cytoplasm</keyword>
<dbReference type="AlphaFoldDB" id="A0A4Q0I725"/>
<dbReference type="InterPro" id="IPR036097">
    <property type="entry name" value="HisK_dim/P_sf"/>
</dbReference>
<dbReference type="PRINTS" id="PR00344">
    <property type="entry name" value="BCTRLSENSOR"/>
</dbReference>
<evidence type="ECO:0000256" key="14">
    <source>
        <dbReference type="PROSITE-ProRule" id="PRU00110"/>
    </source>
</evidence>
<keyword evidence="11" id="KW-0067">ATP-binding</keyword>
<sequence>MADSISREPMLEMFIFETLQLLDQLEQSLISSEKESGFESSIDEIFRIMHTIKGSAAMMLFDDISKLAHSIEDLFFYLREEKPGNINSTEITDIVLNGVDFIKNETAKIENGQEPDGDATDFIKEIREYLSNLKNVSNEGTKSNDSDSYQTLEVEKDQKYYISSNKMGSSPKSHKYEAVLKFEDQCGMENIRAFSVIHDLKEIADVNYFYPEDVVEGSGDSEIIQKEGFRIVFSTDLGLDDVKDRLSHTLLLKSLEVYVINEDLEDVIESMKDTKEDEPKEEEQKFAKDIVLNDPLVDSEQSEHSSDRHHLQEKKASSSGENVATSSKQSVISVNIAKLDKLMDLVGEIVISEAMVTQNPDLEGLQLDNFHKAARQLNKLTNELQDVVMSIRMVPLSMTFQKMNRIVRDMGKKLNKSIELEIIGEETEVDKNIIERISDPLIHLIRNAVDHGLEDTQERVAKGKPPEGKITLEAKNAGGDVWIFVKDDGRGLNREKILKKARNVGLIHRPENELTDKEIYSFIFMPGFSTKENVTEFSGRGVGMDIVSKNISMVGGTIFVDSIPDNGTIISIKLPLTLAIINGMSIKVGKSRYTIPTISIKESFKVKNEAIIRDAEGNEMIMVRGEVYPVLRLHKFYKIDTEVNDINDGIIIMVENDSKVICIFADELLGEQQVVVKALPKYISKVKGIGGCTLLGDGSISLIFDIAGLVN</sequence>
<comment type="caution">
    <text evidence="19">The sequence shown here is derived from an EMBL/GenBank/DDBJ whole genome shotgun (WGS) entry which is preliminary data.</text>
</comment>
<dbReference type="Pfam" id="PF01584">
    <property type="entry name" value="CheW"/>
    <property type="match status" value="1"/>
</dbReference>
<dbReference type="GO" id="GO:0000155">
    <property type="term" value="F:phosphorelay sensor kinase activity"/>
    <property type="evidence" value="ECO:0007669"/>
    <property type="project" value="InterPro"/>
</dbReference>
<dbReference type="PROSITE" id="PS50894">
    <property type="entry name" value="HPT"/>
    <property type="match status" value="1"/>
</dbReference>
<name>A0A4Q0I725_9FIRM</name>
<evidence type="ECO:0000259" key="16">
    <source>
        <dbReference type="PROSITE" id="PS50109"/>
    </source>
</evidence>
<dbReference type="CDD" id="cd00731">
    <property type="entry name" value="CheA_reg"/>
    <property type="match status" value="1"/>
</dbReference>
<dbReference type="EMBL" id="RLII01000004">
    <property type="protein sequence ID" value="RXE59655.1"/>
    <property type="molecule type" value="Genomic_DNA"/>
</dbReference>
<evidence type="ECO:0000313" key="19">
    <source>
        <dbReference type="EMBL" id="RXE59655.1"/>
    </source>
</evidence>
<feature type="modified residue" description="Phosphohistidine" evidence="14">
    <location>
        <position position="50"/>
    </location>
</feature>
<feature type="domain" description="Histidine kinase" evidence="16">
    <location>
        <begin position="374"/>
        <end position="578"/>
    </location>
</feature>
<dbReference type="GO" id="GO:0006935">
    <property type="term" value="P:chemotaxis"/>
    <property type="evidence" value="ECO:0007669"/>
    <property type="project" value="UniProtKB-KW"/>
</dbReference>
<keyword evidence="7 14" id="KW-0597">Phosphoprotein</keyword>
<organism evidence="19 20">
    <name type="scientific">Acetivibrio mesophilus</name>
    <dbReference type="NCBI Taxonomy" id="2487273"/>
    <lineage>
        <taxon>Bacteria</taxon>
        <taxon>Bacillati</taxon>
        <taxon>Bacillota</taxon>
        <taxon>Clostridia</taxon>
        <taxon>Eubacteriales</taxon>
        <taxon>Oscillospiraceae</taxon>
        <taxon>Acetivibrio</taxon>
    </lineage>
</organism>
<dbReference type="InterPro" id="IPR037006">
    <property type="entry name" value="CheA-like_homodim_sf"/>
</dbReference>
<dbReference type="InterPro" id="IPR010808">
    <property type="entry name" value="CheA_P2-bd"/>
</dbReference>
<dbReference type="SUPFAM" id="SSF47226">
    <property type="entry name" value="Histidine-containing phosphotransfer domain, HPT domain"/>
    <property type="match status" value="1"/>
</dbReference>
<dbReference type="Proteomes" id="UP000289166">
    <property type="component" value="Unassembled WGS sequence"/>
</dbReference>
<keyword evidence="20" id="KW-1185">Reference proteome</keyword>
<evidence type="ECO:0000256" key="3">
    <source>
        <dbReference type="ARBA" id="ARBA00012438"/>
    </source>
</evidence>
<dbReference type="Pfam" id="PF07194">
    <property type="entry name" value="P2"/>
    <property type="match status" value="1"/>
</dbReference>
<dbReference type="Gene3D" id="1.10.287.560">
    <property type="entry name" value="Histidine kinase CheA-like, homodimeric domain"/>
    <property type="match status" value="1"/>
</dbReference>
<dbReference type="SUPFAM" id="SSF47384">
    <property type="entry name" value="Homodimeric domain of signal transducing histidine kinase"/>
    <property type="match status" value="1"/>
</dbReference>
<dbReference type="FunFam" id="3.30.565.10:FF:000016">
    <property type="entry name" value="Chemotaxis protein CheA, putative"/>
    <property type="match status" value="1"/>
</dbReference>
<dbReference type="PANTHER" id="PTHR43395">
    <property type="entry name" value="SENSOR HISTIDINE KINASE CHEA"/>
    <property type="match status" value="1"/>
</dbReference>
<evidence type="ECO:0000256" key="12">
    <source>
        <dbReference type="ARBA" id="ARBA00023012"/>
    </source>
</evidence>
<dbReference type="InterPro" id="IPR008207">
    <property type="entry name" value="Sig_transdc_His_kin_Hpt_dom"/>
</dbReference>
<evidence type="ECO:0000256" key="2">
    <source>
        <dbReference type="ARBA" id="ARBA00004496"/>
    </source>
</evidence>
<dbReference type="SMART" id="SM00387">
    <property type="entry name" value="HATPase_c"/>
    <property type="match status" value="1"/>
</dbReference>
<dbReference type="InterPro" id="IPR036061">
    <property type="entry name" value="CheW-like_dom_sf"/>
</dbReference>
<evidence type="ECO:0000256" key="4">
    <source>
        <dbReference type="ARBA" id="ARBA00021495"/>
    </source>
</evidence>
<dbReference type="SUPFAM" id="SSF55052">
    <property type="entry name" value="CheY-binding domain of CheA"/>
    <property type="match status" value="1"/>
</dbReference>
<evidence type="ECO:0000256" key="5">
    <source>
        <dbReference type="ARBA" id="ARBA00022490"/>
    </source>
</evidence>
<comment type="catalytic activity">
    <reaction evidence="1">
        <text>ATP + protein L-histidine = ADP + protein N-phospho-L-histidine.</text>
        <dbReference type="EC" id="2.7.13.3"/>
    </reaction>
</comment>
<evidence type="ECO:0000256" key="10">
    <source>
        <dbReference type="ARBA" id="ARBA00022777"/>
    </source>
</evidence>
<dbReference type="Pfam" id="PF01627">
    <property type="entry name" value="Hpt"/>
    <property type="match status" value="1"/>
</dbReference>
<dbReference type="RefSeq" id="WP_128705815.1">
    <property type="nucleotide sequence ID" value="NZ_RLII01000004.1"/>
</dbReference>
<dbReference type="PANTHER" id="PTHR43395:SF10">
    <property type="entry name" value="CHEMOTAXIS PROTEIN CHEA"/>
    <property type="match status" value="1"/>
</dbReference>
<dbReference type="SUPFAM" id="SSF50341">
    <property type="entry name" value="CheW-like"/>
    <property type="match status" value="1"/>
</dbReference>
<keyword evidence="6" id="KW-0145">Chemotaxis</keyword>
<dbReference type="Pfam" id="PF02895">
    <property type="entry name" value="H-kinase_dim"/>
    <property type="match status" value="1"/>
</dbReference>
<dbReference type="InterPro" id="IPR002545">
    <property type="entry name" value="CheW-lke_dom"/>
</dbReference>
<dbReference type="InterPro" id="IPR004358">
    <property type="entry name" value="Sig_transdc_His_kin-like_C"/>
</dbReference>